<protein>
    <submittedName>
        <fullName evidence="6">Protein-S-isoprenylcysteine O-methyltransferase Ste14</fullName>
    </submittedName>
</protein>
<feature type="transmembrane region" description="Helical" evidence="5">
    <location>
        <begin position="20"/>
        <end position="43"/>
    </location>
</feature>
<reference evidence="6 7" key="2">
    <citation type="submission" date="2020-08" db="EMBL/GenBank/DDBJ databases">
        <title>The Agave Microbiome: Exploring the role of microbial communities in plant adaptations to desert environments.</title>
        <authorList>
            <person name="Partida-Martinez L.P."/>
        </authorList>
    </citation>
    <scope>NUCLEOTIDE SEQUENCE [LARGE SCALE GENOMIC DNA]</scope>
    <source>
        <strain evidence="6 7">AS2.3</strain>
    </source>
</reference>
<dbReference type="RefSeq" id="WP_179508801.1">
    <property type="nucleotide sequence ID" value="NZ_JACCBY010000002.1"/>
</dbReference>
<keyword evidence="7" id="KW-1185">Reference proteome</keyword>
<dbReference type="GO" id="GO:0004671">
    <property type="term" value="F:protein C-terminal S-isoprenylcysteine carboxyl O-methyltransferase activity"/>
    <property type="evidence" value="ECO:0007669"/>
    <property type="project" value="InterPro"/>
</dbReference>
<keyword evidence="4 5" id="KW-0472">Membrane</keyword>
<reference evidence="6 7" key="1">
    <citation type="submission" date="2020-07" db="EMBL/GenBank/DDBJ databases">
        <authorList>
            <person name="Partida-Martinez L."/>
            <person name="Huntemann M."/>
            <person name="Clum A."/>
            <person name="Wang J."/>
            <person name="Palaniappan K."/>
            <person name="Ritter S."/>
            <person name="Chen I.-M."/>
            <person name="Stamatis D."/>
            <person name="Reddy T."/>
            <person name="O'Malley R."/>
            <person name="Daum C."/>
            <person name="Shapiro N."/>
            <person name="Ivanova N."/>
            <person name="Kyrpides N."/>
            <person name="Woyke T."/>
        </authorList>
    </citation>
    <scope>NUCLEOTIDE SEQUENCE [LARGE SCALE GENOMIC DNA]</scope>
    <source>
        <strain evidence="6 7">AS2.3</strain>
    </source>
</reference>
<feature type="transmembrane region" description="Helical" evidence="5">
    <location>
        <begin position="223"/>
        <end position="242"/>
    </location>
</feature>
<accession>A0A7Y9FLV3</accession>
<feature type="transmembrane region" description="Helical" evidence="5">
    <location>
        <begin position="185"/>
        <end position="203"/>
    </location>
</feature>
<evidence type="ECO:0000256" key="5">
    <source>
        <dbReference type="SAM" id="Phobius"/>
    </source>
</evidence>
<dbReference type="EMBL" id="JACCBY010000002">
    <property type="protein sequence ID" value="NYD89649.1"/>
    <property type="molecule type" value="Genomic_DNA"/>
</dbReference>
<comment type="caution">
    <text evidence="6">The sequence shown here is derived from an EMBL/GenBank/DDBJ whole genome shotgun (WGS) entry which is preliminary data.</text>
</comment>
<feature type="transmembrane region" description="Helical" evidence="5">
    <location>
        <begin position="126"/>
        <end position="148"/>
    </location>
</feature>
<evidence type="ECO:0000256" key="2">
    <source>
        <dbReference type="ARBA" id="ARBA00022692"/>
    </source>
</evidence>
<organism evidence="6 7">
    <name type="scientific">Sphingomonas melonis</name>
    <dbReference type="NCBI Taxonomy" id="152682"/>
    <lineage>
        <taxon>Bacteria</taxon>
        <taxon>Pseudomonadati</taxon>
        <taxon>Pseudomonadota</taxon>
        <taxon>Alphaproteobacteria</taxon>
        <taxon>Sphingomonadales</taxon>
        <taxon>Sphingomonadaceae</taxon>
        <taxon>Sphingomonas</taxon>
    </lineage>
</organism>
<evidence type="ECO:0000313" key="6">
    <source>
        <dbReference type="EMBL" id="NYD89649.1"/>
    </source>
</evidence>
<sequence>MEHDPAQAGRATVDARPPSAVSHGVGLCGLAGLFAWVAAALAIGMDGPYAALVALVACAGPMILWSLLVDKVHRRASTGIEWRHPRPFAACRDVSLTKLAGLYLTWGGIACVYAIGRFYWDGNFAFAMWCLGWMMPVVAILAVPYVLWLDRYLVEPRDGAWHLGAWLTGQPGVSPDAIAGHLRAWAVKAFFLAFMLAVVPGNWSGFIRTDAALLRDPVALAQWLIALMFVIDVAFATVGYILTLRPLDAHIRSANPFAAAWTAALICYPPFLLMEAGGPLDYHPGTQDWTIWFAGRPTLLALWGAVLVLLTALYAWATVAFGLRFSNLTHRGIVTHGPYGWSRHPAYLSKNLFWWLSTLPVLTTGSLVDAVRATALMGVVSGIYYWRARTEERHLGLDPVYRAYSDWMTRHGAVPRFGRWLLGKDA</sequence>
<gene>
    <name evidence="6" type="ORF">HD841_001429</name>
</gene>
<dbReference type="Proteomes" id="UP000517753">
    <property type="component" value="Unassembled WGS sequence"/>
</dbReference>
<evidence type="ECO:0000256" key="4">
    <source>
        <dbReference type="ARBA" id="ARBA00023136"/>
    </source>
</evidence>
<dbReference type="Pfam" id="PF04140">
    <property type="entry name" value="ICMT"/>
    <property type="match status" value="1"/>
</dbReference>
<dbReference type="AlphaFoldDB" id="A0A7Y9FLV3"/>
<feature type="transmembrane region" description="Helical" evidence="5">
    <location>
        <begin position="49"/>
        <end position="68"/>
    </location>
</feature>
<comment type="subcellular location">
    <subcellularLocation>
        <location evidence="1">Membrane</location>
        <topology evidence="1">Multi-pass membrane protein</topology>
    </subcellularLocation>
</comment>
<feature type="transmembrane region" description="Helical" evidence="5">
    <location>
        <begin position="102"/>
        <end position="120"/>
    </location>
</feature>
<keyword evidence="6" id="KW-0489">Methyltransferase</keyword>
<feature type="transmembrane region" description="Helical" evidence="5">
    <location>
        <begin position="300"/>
        <end position="323"/>
    </location>
</feature>
<dbReference type="InterPro" id="IPR007269">
    <property type="entry name" value="ICMT_MeTrfase"/>
</dbReference>
<keyword evidence="6" id="KW-0808">Transferase</keyword>
<dbReference type="GO" id="GO:0016020">
    <property type="term" value="C:membrane"/>
    <property type="evidence" value="ECO:0007669"/>
    <property type="project" value="UniProtKB-SubCell"/>
</dbReference>
<keyword evidence="3 5" id="KW-1133">Transmembrane helix</keyword>
<evidence type="ECO:0000256" key="3">
    <source>
        <dbReference type="ARBA" id="ARBA00022989"/>
    </source>
</evidence>
<evidence type="ECO:0000256" key="1">
    <source>
        <dbReference type="ARBA" id="ARBA00004141"/>
    </source>
</evidence>
<dbReference type="Gene3D" id="1.20.120.1630">
    <property type="match status" value="1"/>
</dbReference>
<keyword evidence="2 5" id="KW-0812">Transmembrane</keyword>
<proteinExistence type="predicted"/>
<dbReference type="GO" id="GO:0032259">
    <property type="term" value="P:methylation"/>
    <property type="evidence" value="ECO:0007669"/>
    <property type="project" value="UniProtKB-KW"/>
</dbReference>
<feature type="transmembrane region" description="Helical" evidence="5">
    <location>
        <begin position="254"/>
        <end position="273"/>
    </location>
</feature>
<evidence type="ECO:0000313" key="7">
    <source>
        <dbReference type="Proteomes" id="UP000517753"/>
    </source>
</evidence>
<name>A0A7Y9FLV3_9SPHN</name>